<evidence type="ECO:0000313" key="7">
    <source>
        <dbReference type="Proteomes" id="UP000310158"/>
    </source>
</evidence>
<feature type="domain" description="Alpha/beta hydrolase fold-3" evidence="5">
    <location>
        <begin position="341"/>
        <end position="594"/>
    </location>
</feature>
<dbReference type="EMBL" id="SGPL01000511">
    <property type="protein sequence ID" value="THH11463.1"/>
    <property type="molecule type" value="Genomic_DNA"/>
</dbReference>
<dbReference type="PANTHER" id="PTHR48081">
    <property type="entry name" value="AB HYDROLASE SUPERFAMILY PROTEIN C4A8.06C"/>
    <property type="match status" value="1"/>
</dbReference>
<comment type="caution">
    <text evidence="6">The sequence shown here is derived from an EMBL/GenBank/DDBJ whole genome shotgun (WGS) entry which is preliminary data.</text>
</comment>
<evidence type="ECO:0000313" key="6">
    <source>
        <dbReference type="EMBL" id="THH11463.1"/>
    </source>
</evidence>
<dbReference type="InterPro" id="IPR033140">
    <property type="entry name" value="Lipase_GDXG_put_SER_AS"/>
</dbReference>
<dbReference type="OrthoDB" id="2152029at2759"/>
<dbReference type="InterPro" id="IPR050300">
    <property type="entry name" value="GDXG_lipolytic_enzyme"/>
</dbReference>
<keyword evidence="4" id="KW-0812">Transmembrane</keyword>
<dbReference type="Gene3D" id="1.10.555.10">
    <property type="entry name" value="Rho GTPase activation protein"/>
    <property type="match status" value="1"/>
</dbReference>
<reference evidence="6 7" key="1">
    <citation type="submission" date="2019-02" db="EMBL/GenBank/DDBJ databases">
        <title>Genome sequencing of the rare red list fungi Bondarzewia mesenterica.</title>
        <authorList>
            <person name="Buettner E."/>
            <person name="Kellner H."/>
        </authorList>
    </citation>
    <scope>NUCLEOTIDE SEQUENCE [LARGE SCALE GENOMIC DNA]</scope>
    <source>
        <strain evidence="6 7">DSM 108281</strain>
    </source>
</reference>
<dbReference type="InterPro" id="IPR008936">
    <property type="entry name" value="Rho_GTPase_activation_prot"/>
</dbReference>
<gene>
    <name evidence="6" type="ORF">EW146_g8027</name>
</gene>
<dbReference type="Gene3D" id="3.40.50.1820">
    <property type="entry name" value="alpha/beta hydrolase"/>
    <property type="match status" value="1"/>
</dbReference>
<name>A0A4V3XDY3_9AGAM</name>
<accession>A0A4V3XDY3</accession>
<proteinExistence type="inferred from homology"/>
<dbReference type="SUPFAM" id="SSF53474">
    <property type="entry name" value="alpha/beta-Hydrolases"/>
    <property type="match status" value="1"/>
</dbReference>
<protein>
    <recommendedName>
        <fullName evidence="5">Alpha/beta hydrolase fold-3 domain-containing protein</fullName>
    </recommendedName>
</protein>
<dbReference type="PANTHER" id="PTHR48081:SF8">
    <property type="entry name" value="ALPHA_BETA HYDROLASE FOLD-3 DOMAIN-CONTAINING PROTEIN-RELATED"/>
    <property type="match status" value="1"/>
</dbReference>
<keyword evidence="7" id="KW-1185">Reference proteome</keyword>
<sequence length="903" mass="100623">MVRTAMPAASLVCVPLQYIYLMVIGALSDSSALGRTCTTALDHLDPSTRKFLNDCDDKTFCSAPLNGTCQRVCADVTRSPLGSGCKAPVEVGEACQFNRDEQCAPSADLEVTRGLADVNNNNGTICLKSTCMYANATLGQSCIYEMTGYTTTEPGGQEFINVVVRDNCRTAQFFCNINTNVCEPLRDVAQQCQYHRDCRSYNCVNNVCEISPNSPLVLATWQYAVTGISIVAAIATTCVMLTFMHKRHRLESYKETRDYCYEQITIDHIQKFGDHLTVTEGIDVKHVWVDPVPHLLTKQMAAWASMAGVEPISIPGYWMDKTDMDTYIGAPPQPGEKVVYVLHGGGYIRLSASPKDPIANIARGLLEHCAPVHRVFAIEYRLSMAHPDPPCNPFPAALVDALAGYVYLIEKVGFQPEDIIVSGDSAGGNLALGLVRYLVESAGWTSTVKTKEGSEGVTVSMPPPPGGVLLFSPLADMSGSDVVPGGSPYKHYDSDYLLPYDHPAAEYVRVAFLGPLYTPESLKNRYISPACDDLDTEESSFKGWPRTLVVAGGAEMFTDQIRKLVRKMGKDMGEGNGEGQVLYHEAPDGAHDFVGLFFHEPERTLAYKVVAKWGLEPSIFRHYLDGRGVWCVPLRMSCVYAASQVMLSGYEFDLPIVVAACLIEFLRRGVKHRELFKVIGKTDDLPVRVEELFEIYNSAPSFGEAHNLEHESTDNLSELLNFYLKHLPDSSTCTFSTHCATVNELFAMGRIHPKNRPSTEAILHRRCGYPIYDRAREGMQIMIAQSLLRLMPTPNFNFLIFFISFLAVGHRRGNGWVFDDLGRRFGCLLIDKNLKYAPNVLWWLLSRWDDISVGLFGREEELCKGDRWLMETLHMKKPDSLRKWKWSVTTMRFSLSPALICCE</sequence>
<dbReference type="InterPro" id="IPR013094">
    <property type="entry name" value="AB_hydrolase_3"/>
</dbReference>
<dbReference type="AlphaFoldDB" id="A0A4V3XDY3"/>
<organism evidence="6 7">
    <name type="scientific">Bondarzewia mesenterica</name>
    <dbReference type="NCBI Taxonomy" id="1095465"/>
    <lineage>
        <taxon>Eukaryota</taxon>
        <taxon>Fungi</taxon>
        <taxon>Dikarya</taxon>
        <taxon>Basidiomycota</taxon>
        <taxon>Agaricomycotina</taxon>
        <taxon>Agaricomycetes</taxon>
        <taxon>Russulales</taxon>
        <taxon>Bondarzewiaceae</taxon>
        <taxon>Bondarzewia</taxon>
    </lineage>
</organism>
<evidence type="ECO:0000256" key="2">
    <source>
        <dbReference type="ARBA" id="ARBA00022801"/>
    </source>
</evidence>
<evidence type="ECO:0000256" key="3">
    <source>
        <dbReference type="PROSITE-ProRule" id="PRU10038"/>
    </source>
</evidence>
<keyword evidence="2" id="KW-0378">Hydrolase</keyword>
<keyword evidence="4" id="KW-0472">Membrane</keyword>
<keyword evidence="4" id="KW-1133">Transmembrane helix</keyword>
<evidence type="ECO:0000256" key="4">
    <source>
        <dbReference type="SAM" id="Phobius"/>
    </source>
</evidence>
<dbReference type="Pfam" id="PF07859">
    <property type="entry name" value="Abhydrolase_3"/>
    <property type="match status" value="1"/>
</dbReference>
<feature type="transmembrane region" description="Helical" evidence="4">
    <location>
        <begin position="221"/>
        <end position="244"/>
    </location>
</feature>
<evidence type="ECO:0000256" key="1">
    <source>
        <dbReference type="ARBA" id="ARBA00010515"/>
    </source>
</evidence>
<dbReference type="InterPro" id="IPR029058">
    <property type="entry name" value="AB_hydrolase_fold"/>
</dbReference>
<comment type="similarity">
    <text evidence="1">Belongs to the 'GDXG' lipolytic enzyme family.</text>
</comment>
<dbReference type="SUPFAM" id="SSF48350">
    <property type="entry name" value="GTPase activation domain, GAP"/>
    <property type="match status" value="1"/>
</dbReference>
<dbReference type="Proteomes" id="UP000310158">
    <property type="component" value="Unassembled WGS sequence"/>
</dbReference>
<feature type="active site" evidence="3">
    <location>
        <position position="425"/>
    </location>
</feature>
<dbReference type="PROSITE" id="PS01174">
    <property type="entry name" value="LIPASE_GDXG_SER"/>
    <property type="match status" value="1"/>
</dbReference>
<evidence type="ECO:0000259" key="5">
    <source>
        <dbReference type="Pfam" id="PF07859"/>
    </source>
</evidence>
<dbReference type="GO" id="GO:0016787">
    <property type="term" value="F:hydrolase activity"/>
    <property type="evidence" value="ECO:0007669"/>
    <property type="project" value="UniProtKB-KW"/>
</dbReference>